<dbReference type="Proteomes" id="UP000694240">
    <property type="component" value="Chromosome 9"/>
</dbReference>
<name>A0A8T2A6P4_9BRAS</name>
<comment type="caution">
    <text evidence="1">The sequence shown here is derived from an EMBL/GenBank/DDBJ whole genome shotgun (WGS) entry which is preliminary data.</text>
</comment>
<keyword evidence="2" id="KW-1185">Reference proteome</keyword>
<proteinExistence type="predicted"/>
<dbReference type="EMBL" id="JAEFBK010000009">
    <property type="protein sequence ID" value="KAG7568300.1"/>
    <property type="molecule type" value="Genomic_DNA"/>
</dbReference>
<accession>A0A8T2A6P4</accession>
<sequence>MPSLQCVRSTNKFLIDSQFECNSQQQPTKKKELTVCLENLFFARYQKFHIDPLYYLNFHIQYPFFISNKTKEYYCVVLEMQAGIGNIRNKAHILITLSRSFDDVVVVSLTLLILML</sequence>
<protein>
    <submittedName>
        <fullName evidence="1">Uncharacterized protein</fullName>
    </submittedName>
</protein>
<evidence type="ECO:0000313" key="1">
    <source>
        <dbReference type="EMBL" id="KAG7568300.1"/>
    </source>
</evidence>
<evidence type="ECO:0000313" key="2">
    <source>
        <dbReference type="Proteomes" id="UP000694240"/>
    </source>
</evidence>
<organism evidence="1 2">
    <name type="scientific">Arabidopsis thaliana x Arabidopsis arenosa</name>
    <dbReference type="NCBI Taxonomy" id="1240361"/>
    <lineage>
        <taxon>Eukaryota</taxon>
        <taxon>Viridiplantae</taxon>
        <taxon>Streptophyta</taxon>
        <taxon>Embryophyta</taxon>
        <taxon>Tracheophyta</taxon>
        <taxon>Spermatophyta</taxon>
        <taxon>Magnoliopsida</taxon>
        <taxon>eudicotyledons</taxon>
        <taxon>Gunneridae</taxon>
        <taxon>Pentapetalae</taxon>
        <taxon>rosids</taxon>
        <taxon>malvids</taxon>
        <taxon>Brassicales</taxon>
        <taxon>Brassicaceae</taxon>
        <taxon>Camelineae</taxon>
        <taxon>Arabidopsis</taxon>
    </lineage>
</organism>
<gene>
    <name evidence="1" type="ORF">ISN45_Aa04g011310</name>
</gene>
<dbReference type="AlphaFoldDB" id="A0A8T2A6P4"/>
<reference evidence="1 2" key="1">
    <citation type="submission" date="2020-12" db="EMBL/GenBank/DDBJ databases">
        <title>Concerted genomic and epigenomic changes stabilize Arabidopsis allopolyploids.</title>
        <authorList>
            <person name="Chen Z."/>
        </authorList>
    </citation>
    <scope>NUCLEOTIDE SEQUENCE [LARGE SCALE GENOMIC DNA]</scope>
    <source>
        <strain evidence="1">Allo738</strain>
        <tissue evidence="1">Leaf</tissue>
    </source>
</reference>